<protein>
    <submittedName>
        <fullName evidence="3">M23 family metallopeptidase</fullName>
    </submittedName>
</protein>
<dbReference type="PANTHER" id="PTHR21666">
    <property type="entry name" value="PEPTIDASE-RELATED"/>
    <property type="match status" value="1"/>
</dbReference>
<dbReference type="InterPro" id="IPR011055">
    <property type="entry name" value="Dup_hybrid_motif"/>
</dbReference>
<dbReference type="InterPro" id="IPR016047">
    <property type="entry name" value="M23ase_b-sheet_dom"/>
</dbReference>
<evidence type="ECO:0000256" key="1">
    <source>
        <dbReference type="SAM" id="MobiDB-lite"/>
    </source>
</evidence>
<dbReference type="PANTHER" id="PTHR21666:SF270">
    <property type="entry name" value="MUREIN HYDROLASE ACTIVATOR ENVC"/>
    <property type="match status" value="1"/>
</dbReference>
<keyword evidence="4" id="KW-1185">Reference proteome</keyword>
<gene>
    <name evidence="3" type="ORF">OBO34_07100</name>
</gene>
<dbReference type="AlphaFoldDB" id="A0A9J6QTW6"/>
<feature type="compositionally biased region" description="Low complexity" evidence="1">
    <location>
        <begin position="146"/>
        <end position="168"/>
    </location>
</feature>
<evidence type="ECO:0000313" key="4">
    <source>
        <dbReference type="Proteomes" id="UP001065549"/>
    </source>
</evidence>
<proteinExistence type="predicted"/>
<feature type="region of interest" description="Disordered" evidence="1">
    <location>
        <begin position="146"/>
        <end position="171"/>
    </location>
</feature>
<sequence length="298" mass="32303">MAKKKKKKTKVKVKTKKAKKTTSKNTASWGGRAFRITTQKIMALESMSITDSYTADGDSPGRDKTRFNIPVTLMSGIGYDVQTEIAAWRNLIGKSNYFYLKGKKFFTQKFVLVSVNTSDIKFTAKGTPVTAKVTLDFEEYRKPSKKATSAKATTTASTKSSGGNTSSNFTWPVPGHKRISSEYGWRNCPYHGREKHSGIDVPAPSGTPIVAAQGGKIIMAGRNGSYGNCIIINHGNGVYSLYGHCSSLIAGNGSNVKKGQKIAKVGSTGNSTGPHCHFEVRKGANKHSNNVNPHPYLK</sequence>
<dbReference type="EMBL" id="JAOSHN010000002">
    <property type="protein sequence ID" value="MCU7378119.1"/>
    <property type="molecule type" value="Genomic_DNA"/>
</dbReference>
<feature type="domain" description="M23ase beta-sheet core" evidence="2">
    <location>
        <begin position="195"/>
        <end position="287"/>
    </location>
</feature>
<dbReference type="Pfam" id="PF01551">
    <property type="entry name" value="Peptidase_M23"/>
    <property type="match status" value="1"/>
</dbReference>
<comment type="caution">
    <text evidence="3">The sequence shown here is derived from an EMBL/GenBank/DDBJ whole genome shotgun (WGS) entry which is preliminary data.</text>
</comment>
<name>A0A9J6QTW6_9FIRM</name>
<dbReference type="InterPro" id="IPR050570">
    <property type="entry name" value="Cell_wall_metabolism_enzyme"/>
</dbReference>
<organism evidence="3 4">
    <name type="scientific">Hominibacterium faecale</name>
    <dbReference type="NCBI Taxonomy" id="2839743"/>
    <lineage>
        <taxon>Bacteria</taxon>
        <taxon>Bacillati</taxon>
        <taxon>Bacillota</taxon>
        <taxon>Clostridia</taxon>
        <taxon>Peptostreptococcales</taxon>
        <taxon>Anaerovoracaceae</taxon>
        <taxon>Hominibacterium</taxon>
    </lineage>
</organism>
<dbReference type="GO" id="GO:0004222">
    <property type="term" value="F:metalloendopeptidase activity"/>
    <property type="evidence" value="ECO:0007669"/>
    <property type="project" value="TreeGrafter"/>
</dbReference>
<feature type="compositionally biased region" description="Basic residues" evidence="1">
    <location>
        <begin position="1"/>
        <end position="22"/>
    </location>
</feature>
<feature type="region of interest" description="Disordered" evidence="1">
    <location>
        <begin position="1"/>
        <end position="25"/>
    </location>
</feature>
<dbReference type="RefSeq" id="WP_269478432.1">
    <property type="nucleotide sequence ID" value="NZ_JAOSHN010000002.1"/>
</dbReference>
<dbReference type="Gene3D" id="2.70.70.10">
    <property type="entry name" value="Glucose Permease (Domain IIA)"/>
    <property type="match status" value="1"/>
</dbReference>
<dbReference type="CDD" id="cd12797">
    <property type="entry name" value="M23_peptidase"/>
    <property type="match status" value="1"/>
</dbReference>
<evidence type="ECO:0000259" key="2">
    <source>
        <dbReference type="Pfam" id="PF01551"/>
    </source>
</evidence>
<accession>A0A9J6QTW6</accession>
<dbReference type="Proteomes" id="UP001065549">
    <property type="component" value="Unassembled WGS sequence"/>
</dbReference>
<evidence type="ECO:0000313" key="3">
    <source>
        <dbReference type="EMBL" id="MCU7378119.1"/>
    </source>
</evidence>
<reference evidence="3" key="1">
    <citation type="submission" date="2022-09" db="EMBL/GenBank/DDBJ databases">
        <title>Culturomic study of gut microbiota in children with autism spectrum disorder.</title>
        <authorList>
            <person name="Efimov B.A."/>
            <person name="Chaplin A.V."/>
            <person name="Sokolova S.R."/>
            <person name="Pikina A.P."/>
            <person name="Korzhanova M."/>
            <person name="Belova V."/>
            <person name="Korostin D."/>
        </authorList>
    </citation>
    <scope>NUCLEOTIDE SEQUENCE</scope>
    <source>
        <strain evidence="3">ASD5510</strain>
    </source>
</reference>
<dbReference type="SUPFAM" id="SSF51261">
    <property type="entry name" value="Duplicated hybrid motif"/>
    <property type="match status" value="1"/>
</dbReference>